<comment type="similarity">
    <text evidence="2">Belongs to the CowN family.</text>
</comment>
<dbReference type="Proteomes" id="UP001310248">
    <property type="component" value="Unassembled WGS sequence"/>
</dbReference>
<evidence type="ECO:0000313" key="3">
    <source>
        <dbReference type="EMBL" id="MEE1673217.1"/>
    </source>
</evidence>
<keyword evidence="1 2" id="KW-0535">Nitrogen fixation</keyword>
<comment type="function">
    <text evidence="2">Is required to sustain N(2)-dependent growth in the presence of low levels of carbon monoxide (CO). Probably acts by protecting the N(2) fixation ability of the nitrogenase complex, which is inactivated in the presence of CO.</text>
</comment>
<gene>
    <name evidence="2 3" type="primary">cowN</name>
    <name evidence="3" type="ORF">SNR37_002631</name>
</gene>
<evidence type="ECO:0000256" key="1">
    <source>
        <dbReference type="ARBA" id="ARBA00023231"/>
    </source>
</evidence>
<protein>
    <recommendedName>
        <fullName evidence="2">N(2)-fixation sustaining protein CowN</fullName>
    </recommendedName>
    <alternativeName>
        <fullName evidence="2">CO weal-nitrogenase</fullName>
    </alternativeName>
</protein>
<dbReference type="EMBL" id="JAYDYW010000004">
    <property type="protein sequence ID" value="MEE1673217.1"/>
    <property type="molecule type" value="Genomic_DNA"/>
</dbReference>
<dbReference type="InterPro" id="IPR024899">
    <property type="entry name" value="CowN"/>
</dbReference>
<evidence type="ECO:0000313" key="4">
    <source>
        <dbReference type="Proteomes" id="UP001310248"/>
    </source>
</evidence>
<sequence length="94" mass="11352">MLETSGDRYISFCNIQCDENADKFMAILIQHLKAKHGNPLWQDYFWQKIEEQQRIQRDNLHFIGNQTNPLYEYMEECDDQQAIDLLYKIEQECC</sequence>
<dbReference type="Pfam" id="PF20543">
    <property type="entry name" value="CowN"/>
    <property type="match status" value="1"/>
</dbReference>
<dbReference type="RefSeq" id="WP_329774559.1">
    <property type="nucleotide sequence ID" value="NZ_JAYDYW010000004.1"/>
</dbReference>
<keyword evidence="4" id="KW-1185">Reference proteome</keyword>
<dbReference type="HAMAP" id="MF_02117">
    <property type="entry name" value="CowN"/>
    <property type="match status" value="1"/>
</dbReference>
<name>A0ABU7G1U3_9ALTE</name>
<evidence type="ECO:0000256" key="2">
    <source>
        <dbReference type="HAMAP-Rule" id="MF_02117"/>
    </source>
</evidence>
<proteinExistence type="inferred from homology"/>
<dbReference type="NCBIfam" id="NF033689">
    <property type="entry name" value="N2Fix_CO_CowN"/>
    <property type="match status" value="1"/>
</dbReference>
<accession>A0ABU7G1U3</accession>
<organism evidence="3 4">
    <name type="scientific">Agarivorans aestuarii</name>
    <dbReference type="NCBI Taxonomy" id="1563703"/>
    <lineage>
        <taxon>Bacteria</taxon>
        <taxon>Pseudomonadati</taxon>
        <taxon>Pseudomonadota</taxon>
        <taxon>Gammaproteobacteria</taxon>
        <taxon>Alteromonadales</taxon>
        <taxon>Alteromonadaceae</taxon>
        <taxon>Agarivorans</taxon>
    </lineage>
</organism>
<comment type="caution">
    <text evidence="3">The sequence shown here is derived from an EMBL/GenBank/DDBJ whole genome shotgun (WGS) entry which is preliminary data.</text>
</comment>
<reference evidence="4" key="1">
    <citation type="submission" date="2023-07" db="EMBL/GenBank/DDBJ databases">
        <title>Draft genome sequence of Agarivorans aestuarii strain ZMCS4, a CAZymes producing bacteria isolated from the marine brown algae Clodostephus spongiosus.</title>
        <authorList>
            <person name="Lorente B."/>
            <person name="Cabral C."/>
            <person name="Frias J."/>
            <person name="Faria J."/>
            <person name="Toubarro D."/>
        </authorList>
    </citation>
    <scope>NUCLEOTIDE SEQUENCE [LARGE SCALE GENOMIC DNA]</scope>
    <source>
        <strain evidence="4">ZMCS4</strain>
    </source>
</reference>
<reference evidence="3 4" key="2">
    <citation type="submission" date="2023-12" db="EMBL/GenBank/DDBJ databases">
        <authorList>
            <consortium name="Cladostephus spongiosus"/>
            <person name="Lorente B."/>
            <person name="Cabral C."/>
            <person name="Frias J."/>
            <person name="Faria J."/>
            <person name="Toubarro D."/>
        </authorList>
    </citation>
    <scope>NUCLEOTIDE SEQUENCE [LARGE SCALE GENOMIC DNA]</scope>
    <source>
        <strain evidence="3 4">ZMCS4</strain>
    </source>
</reference>